<dbReference type="InterPro" id="IPR003616">
    <property type="entry name" value="Post-SET_dom"/>
</dbReference>
<dbReference type="PROSITE" id="PS51215">
    <property type="entry name" value="AWS"/>
    <property type="match status" value="1"/>
</dbReference>
<reference evidence="19" key="1">
    <citation type="journal article" date="2022" name="G3 (Bethesda)">
        <title>High quality genome of the basidiomycete yeast Dioszegia hungarica PDD-24b-2 isolated from cloud water.</title>
        <authorList>
            <person name="Jarrige D."/>
            <person name="Haridas S."/>
            <person name="Bleykasten-Grosshans C."/>
            <person name="Joly M."/>
            <person name="Nadalig T."/>
            <person name="Sancelme M."/>
            <person name="Vuilleumier S."/>
            <person name="Grigoriev I.V."/>
            <person name="Amato P."/>
            <person name="Bringel F."/>
        </authorList>
    </citation>
    <scope>NUCLEOTIDE SEQUENCE</scope>
    <source>
        <strain evidence="19">PDD-24b-2</strain>
    </source>
</reference>
<evidence type="ECO:0000256" key="2">
    <source>
        <dbReference type="ARBA" id="ARBA00004286"/>
    </source>
</evidence>
<dbReference type="Pfam" id="PF17907">
    <property type="entry name" value="AWS"/>
    <property type="match status" value="1"/>
</dbReference>
<dbReference type="EC" id="2.1.1.359" evidence="3"/>
<proteinExistence type="predicted"/>
<evidence type="ECO:0000256" key="11">
    <source>
        <dbReference type="ARBA" id="ARBA00023163"/>
    </source>
</evidence>
<feature type="compositionally biased region" description="Basic and acidic residues" evidence="15">
    <location>
        <begin position="563"/>
        <end position="583"/>
    </location>
</feature>
<sequence length="822" mass="91788">MTSRSQSVGRGGKDDEETPRRNGKAKKEKEIFAPPLIADLPSAWDEAHESFAVLEKCVYESKRMGASKEQDEMMVCDCVYDRRNPDSEQCGSHSDCVNRAIFIECIADQCRAKGQCRNQRFNKREFADLEIVKTELKGFGLRAGSDIPAGDLIYEYIGEVVGETTFRKRMASYGEEGIKHFYFMMLQKEEYIDATKKGGIGRFANHSCNPNCEVQKWVVGRRLRMGIFAKRDIHHNEEITFNYNVDRYGHEAQICYCGEPGCVGYIGGKTQTDIGGINDLFLDALGITDQVEAEGMKGSKKKKARHLDEDFTPVLNPIIEPEVQKVAAAIRQSMENQRMMRMLLERVAMTEDYAIHRQLVRMHGLSLMFMILTELGENRELVLLALQSMTRWKLQLRNKIEDSNIEEPVKRLQGGNDAELSTLAQFLLDQWATLELSYKIARVSKIASLDAEDDANTQTLAEAQPFTYSTEHRKPHAWENTNTVEFTVAPIKYRPPPPSFARPPLPPSTPSNTKPNPTVARDRSKLDAIIALAQQQAAAAAAATPAPQSAGVDSPAESSRSSARRDEDTPDRAKRAKISHADDDLGSYGGEADIKQKAEERKEKRMAKLIGEVVVSSMSKYRDVFEKETFKKYARDCANVLLEKEKRHTSYINHRKPTLSDDKKAKIKAFTKEFTHKLMKRLKEKGKLKPVPSASESRHRSKHASSSVASTPSAMAATPSTSAGTVLETPRTSAEADELDDIFGVDDPEEAGDDAEESMMDEDQPVKAVRPITPPLPPSISMTKVDTWTVGAAKKQNGASKVYVPPKQDEGKDTPIRTPNST</sequence>
<evidence type="ECO:0000256" key="1">
    <source>
        <dbReference type="ARBA" id="ARBA00004123"/>
    </source>
</evidence>
<keyword evidence="12" id="KW-0539">Nucleus</keyword>
<dbReference type="RefSeq" id="XP_052943607.1">
    <property type="nucleotide sequence ID" value="XM_053085866.1"/>
</dbReference>
<feature type="compositionally biased region" description="Low complexity" evidence="15">
    <location>
        <begin position="540"/>
        <end position="561"/>
    </location>
</feature>
<organism evidence="19 20">
    <name type="scientific">Dioszegia hungarica</name>
    <dbReference type="NCBI Taxonomy" id="4972"/>
    <lineage>
        <taxon>Eukaryota</taxon>
        <taxon>Fungi</taxon>
        <taxon>Dikarya</taxon>
        <taxon>Basidiomycota</taxon>
        <taxon>Agaricomycotina</taxon>
        <taxon>Tremellomycetes</taxon>
        <taxon>Tremellales</taxon>
        <taxon>Bulleribasidiaceae</taxon>
        <taxon>Dioszegia</taxon>
    </lineage>
</organism>
<name>A0AA38H4R9_9TREE</name>
<dbReference type="GO" id="GO:0140955">
    <property type="term" value="F:histone H3K36 trimethyltransferase activity"/>
    <property type="evidence" value="ECO:0007669"/>
    <property type="project" value="UniProtKB-EC"/>
</dbReference>
<dbReference type="SMART" id="SM00317">
    <property type="entry name" value="SET"/>
    <property type="match status" value="1"/>
</dbReference>
<keyword evidence="5" id="KW-0158">Chromosome</keyword>
<dbReference type="InterPro" id="IPR044437">
    <property type="entry name" value="SETD2/Set2_SET"/>
</dbReference>
<feature type="compositionally biased region" description="Low complexity" evidence="15">
    <location>
        <begin position="704"/>
        <end position="723"/>
    </location>
</feature>
<dbReference type="GeneID" id="77725067"/>
<dbReference type="InterPro" id="IPR013257">
    <property type="entry name" value="SRI"/>
</dbReference>
<evidence type="ECO:0000256" key="7">
    <source>
        <dbReference type="ARBA" id="ARBA00022603"/>
    </source>
</evidence>
<dbReference type="GO" id="GO:0005634">
    <property type="term" value="C:nucleus"/>
    <property type="evidence" value="ECO:0007669"/>
    <property type="project" value="UniProtKB-SubCell"/>
</dbReference>
<comment type="catalytic activity">
    <reaction evidence="14">
        <text>L-lysyl(36)-[histone H3] + 3 S-adenosyl-L-methionine = N(6),N(6),N(6)-trimethyl-L-lysyl(36)-[histone H3] + 3 S-adenosyl-L-homocysteine + 3 H(+)</text>
        <dbReference type="Rhea" id="RHEA:60324"/>
        <dbReference type="Rhea" id="RHEA-COMP:9785"/>
        <dbReference type="Rhea" id="RHEA-COMP:15536"/>
        <dbReference type="ChEBI" id="CHEBI:15378"/>
        <dbReference type="ChEBI" id="CHEBI:29969"/>
        <dbReference type="ChEBI" id="CHEBI:57856"/>
        <dbReference type="ChEBI" id="CHEBI:59789"/>
        <dbReference type="ChEBI" id="CHEBI:61961"/>
        <dbReference type="EC" id="2.1.1.359"/>
    </reaction>
</comment>
<dbReference type="AlphaFoldDB" id="A0AA38H4R9"/>
<dbReference type="InterPro" id="IPR038190">
    <property type="entry name" value="SRI_sf"/>
</dbReference>
<evidence type="ECO:0000256" key="6">
    <source>
        <dbReference type="ARBA" id="ARBA00022491"/>
    </source>
</evidence>
<feature type="domain" description="Post-SET" evidence="17">
    <location>
        <begin position="251"/>
        <end position="267"/>
    </location>
</feature>
<feature type="compositionally biased region" description="Pro residues" evidence="15">
    <location>
        <begin position="493"/>
        <end position="509"/>
    </location>
</feature>
<keyword evidence="7" id="KW-0489">Methyltransferase</keyword>
<evidence type="ECO:0000259" key="17">
    <source>
        <dbReference type="PROSITE" id="PS50868"/>
    </source>
</evidence>
<dbReference type="PROSITE" id="PS50868">
    <property type="entry name" value="POST_SET"/>
    <property type="match status" value="1"/>
</dbReference>
<dbReference type="EMBL" id="JAKWFO010000008">
    <property type="protein sequence ID" value="KAI9633830.1"/>
    <property type="molecule type" value="Genomic_DNA"/>
</dbReference>
<evidence type="ECO:0000256" key="14">
    <source>
        <dbReference type="ARBA" id="ARBA00047545"/>
    </source>
</evidence>
<dbReference type="Pfam" id="PF00856">
    <property type="entry name" value="SET"/>
    <property type="match status" value="1"/>
</dbReference>
<dbReference type="InterPro" id="IPR050777">
    <property type="entry name" value="SET2_Histone-Lys_MeTrsfase"/>
</dbReference>
<dbReference type="Gene3D" id="2.170.270.10">
    <property type="entry name" value="SET domain"/>
    <property type="match status" value="1"/>
</dbReference>
<keyword evidence="9" id="KW-0949">S-adenosyl-L-methionine</keyword>
<dbReference type="Pfam" id="PF08236">
    <property type="entry name" value="SRI"/>
    <property type="match status" value="1"/>
</dbReference>
<evidence type="ECO:0000256" key="3">
    <source>
        <dbReference type="ARBA" id="ARBA00012178"/>
    </source>
</evidence>
<evidence type="ECO:0000256" key="4">
    <source>
        <dbReference type="ARBA" id="ARBA00018028"/>
    </source>
</evidence>
<keyword evidence="6" id="KW-0678">Repressor</keyword>
<dbReference type="PANTHER" id="PTHR22884">
    <property type="entry name" value="SET DOMAIN PROTEINS"/>
    <property type="match status" value="1"/>
</dbReference>
<dbReference type="GO" id="GO:0005694">
    <property type="term" value="C:chromosome"/>
    <property type="evidence" value="ECO:0007669"/>
    <property type="project" value="UniProtKB-SubCell"/>
</dbReference>
<dbReference type="GO" id="GO:0032259">
    <property type="term" value="P:methylation"/>
    <property type="evidence" value="ECO:0007669"/>
    <property type="project" value="UniProtKB-KW"/>
</dbReference>
<dbReference type="InterPro" id="IPR006560">
    <property type="entry name" value="AWS_dom"/>
</dbReference>
<feature type="region of interest" description="Disordered" evidence="15">
    <location>
        <begin position="490"/>
        <end position="520"/>
    </location>
</feature>
<dbReference type="InterPro" id="IPR025788">
    <property type="entry name" value="Set2_fungi"/>
</dbReference>
<keyword evidence="20" id="KW-1185">Reference proteome</keyword>
<feature type="domain" description="AWS" evidence="18">
    <location>
        <begin position="71"/>
        <end position="125"/>
    </location>
</feature>
<evidence type="ECO:0000256" key="9">
    <source>
        <dbReference type="ARBA" id="ARBA00022691"/>
    </source>
</evidence>
<evidence type="ECO:0000256" key="5">
    <source>
        <dbReference type="ARBA" id="ARBA00022454"/>
    </source>
</evidence>
<evidence type="ECO:0000256" key="13">
    <source>
        <dbReference type="ARBA" id="ARBA00030091"/>
    </source>
</evidence>
<dbReference type="Gene3D" id="1.10.1740.100">
    <property type="entry name" value="Set2, Rpb1 interacting domain"/>
    <property type="match status" value="1"/>
</dbReference>
<feature type="region of interest" description="Disordered" evidence="15">
    <location>
        <begin position="540"/>
        <end position="591"/>
    </location>
</feature>
<feature type="compositionally biased region" description="Acidic residues" evidence="15">
    <location>
        <begin position="735"/>
        <end position="763"/>
    </location>
</feature>
<comment type="caution">
    <text evidence="19">The sequence shown here is derived from an EMBL/GenBank/DDBJ whole genome shotgun (WGS) entry which is preliminary data.</text>
</comment>
<dbReference type="Proteomes" id="UP001164286">
    <property type="component" value="Unassembled WGS sequence"/>
</dbReference>
<evidence type="ECO:0000256" key="8">
    <source>
        <dbReference type="ARBA" id="ARBA00022679"/>
    </source>
</evidence>
<evidence type="ECO:0000259" key="16">
    <source>
        <dbReference type="PROSITE" id="PS50280"/>
    </source>
</evidence>
<dbReference type="SUPFAM" id="SSF82199">
    <property type="entry name" value="SET domain"/>
    <property type="match status" value="1"/>
</dbReference>
<comment type="subcellular location">
    <subcellularLocation>
        <location evidence="2">Chromosome</location>
    </subcellularLocation>
    <subcellularLocation>
        <location evidence="1">Nucleus</location>
    </subcellularLocation>
</comment>
<evidence type="ECO:0000256" key="10">
    <source>
        <dbReference type="ARBA" id="ARBA00023015"/>
    </source>
</evidence>
<dbReference type="GO" id="GO:0006355">
    <property type="term" value="P:regulation of DNA-templated transcription"/>
    <property type="evidence" value="ECO:0007669"/>
    <property type="project" value="InterPro"/>
</dbReference>
<evidence type="ECO:0000313" key="20">
    <source>
        <dbReference type="Proteomes" id="UP001164286"/>
    </source>
</evidence>
<dbReference type="SMART" id="SM00508">
    <property type="entry name" value="PostSET"/>
    <property type="match status" value="1"/>
</dbReference>
<evidence type="ECO:0000259" key="18">
    <source>
        <dbReference type="PROSITE" id="PS51215"/>
    </source>
</evidence>
<evidence type="ECO:0000256" key="15">
    <source>
        <dbReference type="SAM" id="MobiDB-lite"/>
    </source>
</evidence>
<keyword evidence="8" id="KW-0808">Transferase</keyword>
<dbReference type="InterPro" id="IPR046341">
    <property type="entry name" value="SET_dom_sf"/>
</dbReference>
<feature type="region of interest" description="Disordered" evidence="15">
    <location>
        <begin position="1"/>
        <end position="31"/>
    </location>
</feature>
<keyword evidence="11" id="KW-0804">Transcription</keyword>
<dbReference type="InterPro" id="IPR001214">
    <property type="entry name" value="SET_dom"/>
</dbReference>
<dbReference type="SMART" id="SM00570">
    <property type="entry name" value="AWS"/>
    <property type="match status" value="1"/>
</dbReference>
<keyword evidence="10" id="KW-0805">Transcription regulation</keyword>
<evidence type="ECO:0000256" key="12">
    <source>
        <dbReference type="ARBA" id="ARBA00023242"/>
    </source>
</evidence>
<gene>
    <name evidence="19" type="ORF">MKK02DRAFT_17949</name>
</gene>
<protein>
    <recommendedName>
        <fullName evidence="4">Histone-lysine N-methyltransferase, H3 lysine-36 specific</fullName>
        <ecNumber evidence="3">2.1.1.359</ecNumber>
    </recommendedName>
    <alternativeName>
        <fullName evidence="13">SET domain-containing protein 2</fullName>
    </alternativeName>
</protein>
<dbReference type="PROSITE" id="PS51568">
    <property type="entry name" value="SAM_MT43_SET2_1"/>
    <property type="match status" value="1"/>
</dbReference>
<evidence type="ECO:0000313" key="19">
    <source>
        <dbReference type="EMBL" id="KAI9633830.1"/>
    </source>
</evidence>
<accession>A0AA38H4R9</accession>
<dbReference type="CDD" id="cd19172">
    <property type="entry name" value="SET_SETD2"/>
    <property type="match status" value="1"/>
</dbReference>
<dbReference type="PROSITE" id="PS50280">
    <property type="entry name" value="SET"/>
    <property type="match status" value="1"/>
</dbReference>
<feature type="region of interest" description="Disordered" evidence="15">
    <location>
        <begin position="681"/>
        <end position="822"/>
    </location>
</feature>
<feature type="domain" description="SET" evidence="16">
    <location>
        <begin position="127"/>
        <end position="244"/>
    </location>
</feature>